<evidence type="ECO:0000256" key="2">
    <source>
        <dbReference type="ARBA" id="ARBA00009993"/>
    </source>
</evidence>
<name>A0A7J6X158_THATH</name>
<evidence type="ECO:0000256" key="1">
    <source>
        <dbReference type="ARBA" id="ARBA00004906"/>
    </source>
</evidence>
<feature type="domain" description="SKP1 component POZ" evidence="6">
    <location>
        <begin position="34"/>
        <end position="92"/>
    </location>
</feature>
<dbReference type="InterPro" id="IPR001232">
    <property type="entry name" value="SKP1-like"/>
</dbReference>
<dbReference type="CDD" id="cd18322">
    <property type="entry name" value="BTB_POZ_SKP1"/>
    <property type="match status" value="1"/>
</dbReference>
<protein>
    <recommendedName>
        <fullName evidence="4">SKP1-like protein</fullName>
    </recommendedName>
</protein>
<evidence type="ECO:0000259" key="6">
    <source>
        <dbReference type="Pfam" id="PF03931"/>
    </source>
</evidence>
<sequence length="178" mass="20552">MVLEESFNKLILESSNATQEEDSEIKDEEIGEKKFLTFITSDGEIMKVEEEFMLQSELIKFKLEDVCDNVTPLPNVTANIFTMVIDYCKHHVGDKEAEELNKWDDEFIDVDQKIVFDIIMAANYLFIKGLLDLACAKAAKIISGKPVPVIRELLRMESGFTEEEEEENRKMNPWAYED</sequence>
<dbReference type="SUPFAM" id="SSF81382">
    <property type="entry name" value="Skp1 dimerisation domain-like"/>
    <property type="match status" value="1"/>
</dbReference>
<dbReference type="Proteomes" id="UP000554482">
    <property type="component" value="Unassembled WGS sequence"/>
</dbReference>
<dbReference type="InterPro" id="IPR011333">
    <property type="entry name" value="SKP1/BTB/POZ_sf"/>
</dbReference>
<evidence type="ECO:0000256" key="3">
    <source>
        <dbReference type="ARBA" id="ARBA00022786"/>
    </source>
</evidence>
<comment type="pathway">
    <text evidence="1 4">Protein modification; protein ubiquitination.</text>
</comment>
<feature type="domain" description="SKP1 component dimerisation" evidence="5">
    <location>
        <begin position="128"/>
        <end position="175"/>
    </location>
</feature>
<dbReference type="GO" id="GO:0006511">
    <property type="term" value="P:ubiquitin-dependent protein catabolic process"/>
    <property type="evidence" value="ECO:0007669"/>
    <property type="project" value="InterPro"/>
</dbReference>
<dbReference type="PANTHER" id="PTHR11165">
    <property type="entry name" value="SKP1"/>
    <property type="match status" value="1"/>
</dbReference>
<dbReference type="UniPathway" id="UPA00143"/>
<organism evidence="7 8">
    <name type="scientific">Thalictrum thalictroides</name>
    <name type="common">Rue-anemone</name>
    <name type="synonym">Anemone thalictroides</name>
    <dbReference type="NCBI Taxonomy" id="46969"/>
    <lineage>
        <taxon>Eukaryota</taxon>
        <taxon>Viridiplantae</taxon>
        <taxon>Streptophyta</taxon>
        <taxon>Embryophyta</taxon>
        <taxon>Tracheophyta</taxon>
        <taxon>Spermatophyta</taxon>
        <taxon>Magnoliopsida</taxon>
        <taxon>Ranunculales</taxon>
        <taxon>Ranunculaceae</taxon>
        <taxon>Thalictroideae</taxon>
        <taxon>Thalictrum</taxon>
    </lineage>
</organism>
<dbReference type="GO" id="GO:0009867">
    <property type="term" value="P:jasmonic acid mediated signaling pathway"/>
    <property type="evidence" value="ECO:0007669"/>
    <property type="project" value="UniProtKB-ARBA"/>
</dbReference>
<dbReference type="EMBL" id="JABWDY010008031">
    <property type="protein sequence ID" value="KAF5202508.1"/>
    <property type="molecule type" value="Genomic_DNA"/>
</dbReference>
<dbReference type="AlphaFoldDB" id="A0A7J6X158"/>
<evidence type="ECO:0000313" key="8">
    <source>
        <dbReference type="Proteomes" id="UP000554482"/>
    </source>
</evidence>
<evidence type="ECO:0000259" key="5">
    <source>
        <dbReference type="Pfam" id="PF01466"/>
    </source>
</evidence>
<dbReference type="OrthoDB" id="2342932at2759"/>
<dbReference type="Pfam" id="PF03931">
    <property type="entry name" value="Skp1_POZ"/>
    <property type="match status" value="1"/>
</dbReference>
<proteinExistence type="inferred from homology"/>
<dbReference type="InterPro" id="IPR016072">
    <property type="entry name" value="Skp1_comp_dimer"/>
</dbReference>
<dbReference type="SUPFAM" id="SSF54695">
    <property type="entry name" value="POZ domain"/>
    <property type="match status" value="1"/>
</dbReference>
<comment type="function">
    <text evidence="4">Involved in ubiquitination and subsequent proteasomal degradation of target proteins. Together with CUL1, RBX1 and a F-box protein, it forms a SCF E3 ubiquitin ligase complex. The functional specificity of this complex depends on the type of F-box protein. In the SCF complex, it serves as an adapter that links the F-box protein to CUL1.</text>
</comment>
<gene>
    <name evidence="7" type="ORF">FRX31_007902</name>
</gene>
<accession>A0A7J6X158</accession>
<dbReference type="Pfam" id="PF01466">
    <property type="entry name" value="Skp1"/>
    <property type="match status" value="1"/>
</dbReference>
<reference evidence="7 8" key="1">
    <citation type="submission" date="2020-06" db="EMBL/GenBank/DDBJ databases">
        <title>Transcriptomic and genomic resources for Thalictrum thalictroides and T. hernandezii: Facilitating candidate gene discovery in an emerging model plant lineage.</title>
        <authorList>
            <person name="Arias T."/>
            <person name="Riano-Pachon D.M."/>
            <person name="Di Stilio V.S."/>
        </authorList>
    </citation>
    <scope>NUCLEOTIDE SEQUENCE [LARGE SCALE GENOMIC DNA]</scope>
    <source>
        <strain evidence="8">cv. WT478/WT964</strain>
        <tissue evidence="7">Leaves</tissue>
    </source>
</reference>
<evidence type="ECO:0000313" key="7">
    <source>
        <dbReference type="EMBL" id="KAF5202508.1"/>
    </source>
</evidence>
<dbReference type="InterPro" id="IPR016073">
    <property type="entry name" value="Skp1_comp_POZ"/>
</dbReference>
<dbReference type="Gene3D" id="3.30.710.10">
    <property type="entry name" value="Potassium Channel Kv1.1, Chain A"/>
    <property type="match status" value="1"/>
</dbReference>
<keyword evidence="8" id="KW-1185">Reference proteome</keyword>
<comment type="similarity">
    <text evidence="2 4">Belongs to the SKP1 family.</text>
</comment>
<dbReference type="SMART" id="SM00512">
    <property type="entry name" value="Skp1"/>
    <property type="match status" value="1"/>
</dbReference>
<dbReference type="InterPro" id="IPR016897">
    <property type="entry name" value="SKP1"/>
</dbReference>
<evidence type="ECO:0000256" key="4">
    <source>
        <dbReference type="PIRNR" id="PIRNR028729"/>
    </source>
</evidence>
<comment type="subunit">
    <text evidence="4">Part of a SCF (SKP1-cullin-F-box) protein ligase complex.</text>
</comment>
<dbReference type="PIRSF" id="PIRSF028729">
    <property type="entry name" value="E3_ubiquit_lig_SCF_Skp"/>
    <property type="match status" value="1"/>
</dbReference>
<dbReference type="InterPro" id="IPR036296">
    <property type="entry name" value="SKP1-like_dim_sf"/>
</dbReference>
<dbReference type="GO" id="GO:0016567">
    <property type="term" value="P:protein ubiquitination"/>
    <property type="evidence" value="ECO:0007669"/>
    <property type="project" value="UniProtKB-UniRule"/>
</dbReference>
<comment type="caution">
    <text evidence="7">The sequence shown here is derived from an EMBL/GenBank/DDBJ whole genome shotgun (WGS) entry which is preliminary data.</text>
</comment>
<keyword evidence="3 4" id="KW-0833">Ubl conjugation pathway</keyword>